<evidence type="ECO:0000313" key="1">
    <source>
        <dbReference type="EMBL" id="KAI3719839.1"/>
    </source>
</evidence>
<organism evidence="1 2">
    <name type="scientific">Arctium lappa</name>
    <name type="common">Greater burdock</name>
    <name type="synonym">Lappa major</name>
    <dbReference type="NCBI Taxonomy" id="4217"/>
    <lineage>
        <taxon>Eukaryota</taxon>
        <taxon>Viridiplantae</taxon>
        <taxon>Streptophyta</taxon>
        <taxon>Embryophyta</taxon>
        <taxon>Tracheophyta</taxon>
        <taxon>Spermatophyta</taxon>
        <taxon>Magnoliopsida</taxon>
        <taxon>eudicotyledons</taxon>
        <taxon>Gunneridae</taxon>
        <taxon>Pentapetalae</taxon>
        <taxon>asterids</taxon>
        <taxon>campanulids</taxon>
        <taxon>Asterales</taxon>
        <taxon>Asteraceae</taxon>
        <taxon>Carduoideae</taxon>
        <taxon>Cardueae</taxon>
        <taxon>Arctiinae</taxon>
        <taxon>Arctium</taxon>
    </lineage>
</organism>
<protein>
    <submittedName>
        <fullName evidence="1">Uncharacterized protein</fullName>
    </submittedName>
</protein>
<sequence>MSREHRERWVLFSVMQGCQRFGERHRSLGDVRTSLVEMNREEKMIGGVRSMANRKERVTEDESIWGRVVRAIHGIDGGLDNNEVGSGKQGPWSSVLKVMKWWRTKGIQLDNLL</sequence>
<keyword evidence="2" id="KW-1185">Reference proteome</keyword>
<reference evidence="1 2" key="2">
    <citation type="journal article" date="2022" name="Mol. Ecol. Resour.">
        <title>The genomes of chicory, endive, great burdock and yacon provide insights into Asteraceae paleo-polyploidization history and plant inulin production.</title>
        <authorList>
            <person name="Fan W."/>
            <person name="Wang S."/>
            <person name="Wang H."/>
            <person name="Wang A."/>
            <person name="Jiang F."/>
            <person name="Liu H."/>
            <person name="Zhao H."/>
            <person name="Xu D."/>
            <person name="Zhang Y."/>
        </authorList>
    </citation>
    <scope>NUCLEOTIDE SEQUENCE [LARGE SCALE GENOMIC DNA]</scope>
    <source>
        <strain evidence="2">cv. Niubang</strain>
    </source>
</reference>
<dbReference type="EMBL" id="CM042052">
    <property type="protein sequence ID" value="KAI3719839.1"/>
    <property type="molecule type" value="Genomic_DNA"/>
</dbReference>
<gene>
    <name evidence="1" type="ORF">L6452_20744</name>
</gene>
<name>A0ACB9BBS5_ARCLA</name>
<comment type="caution">
    <text evidence="1">The sequence shown here is derived from an EMBL/GenBank/DDBJ whole genome shotgun (WGS) entry which is preliminary data.</text>
</comment>
<dbReference type="Proteomes" id="UP001055879">
    <property type="component" value="Linkage Group LG06"/>
</dbReference>
<reference evidence="2" key="1">
    <citation type="journal article" date="2022" name="Mol. Ecol. Resour.">
        <title>The genomes of chicory, endive, great burdock and yacon provide insights into Asteraceae palaeo-polyploidization history and plant inulin production.</title>
        <authorList>
            <person name="Fan W."/>
            <person name="Wang S."/>
            <person name="Wang H."/>
            <person name="Wang A."/>
            <person name="Jiang F."/>
            <person name="Liu H."/>
            <person name="Zhao H."/>
            <person name="Xu D."/>
            <person name="Zhang Y."/>
        </authorList>
    </citation>
    <scope>NUCLEOTIDE SEQUENCE [LARGE SCALE GENOMIC DNA]</scope>
    <source>
        <strain evidence="2">cv. Niubang</strain>
    </source>
</reference>
<proteinExistence type="predicted"/>
<evidence type="ECO:0000313" key="2">
    <source>
        <dbReference type="Proteomes" id="UP001055879"/>
    </source>
</evidence>
<accession>A0ACB9BBS5</accession>